<dbReference type="RefSeq" id="WP_057903609.1">
    <property type="nucleotide sequence ID" value="NZ_AZDA01000015.1"/>
</dbReference>
<dbReference type="PANTHER" id="PTHR42939:SF5">
    <property type="entry name" value="ABC-TYPE TRANSPORTER ATP-BINDING PROTEIN ECSA"/>
    <property type="match status" value="1"/>
</dbReference>
<dbReference type="InterPro" id="IPR017871">
    <property type="entry name" value="ABC_transporter-like_CS"/>
</dbReference>
<keyword evidence="1" id="KW-0813">Transport</keyword>
<dbReference type="InterPro" id="IPR003593">
    <property type="entry name" value="AAA+_ATPase"/>
</dbReference>
<dbReference type="PATRIC" id="fig|1423726.3.peg.963"/>
<proteinExistence type="predicted"/>
<dbReference type="STRING" id="1423726.FC07_GL000932"/>
<dbReference type="GO" id="GO:0005524">
    <property type="term" value="F:ATP binding"/>
    <property type="evidence" value="ECO:0007669"/>
    <property type="project" value="UniProtKB-KW"/>
</dbReference>
<sequence>MVLNVQALTGGYSRTPVIKDLSFTLAAGTITALIGLNGAGKSTTIKHILGLLTPQKGSITLNDLQVQQQPEAYRQQVAYVPEMPVLYPALTLREHLEMTMMAYNLDSKQAWQAATPLLKQFRLDKRLDWFPANFSKGMQQKVMIVCAFMIPATLYIIDEPFTGLDPIAVHDLLTLITQAKSRGAAILMSTHVLATAQQHADQFLLLHQGQLVAQGDLPALRQTFKLPQASLEDIYLKMTEMRAAQ</sequence>
<comment type="caution">
    <text evidence="5">The sequence shown here is derived from an EMBL/GenBank/DDBJ whole genome shotgun (WGS) entry which is preliminary data.</text>
</comment>
<dbReference type="InterPro" id="IPR027417">
    <property type="entry name" value="P-loop_NTPase"/>
</dbReference>
<dbReference type="AlphaFoldDB" id="A0A0R1H1B2"/>
<keyword evidence="3 5" id="KW-0067">ATP-binding</keyword>
<dbReference type="InterPro" id="IPR051782">
    <property type="entry name" value="ABC_Transporter_VariousFunc"/>
</dbReference>
<dbReference type="PANTHER" id="PTHR42939">
    <property type="entry name" value="ABC TRANSPORTER ATP-BINDING PROTEIN ALBC-RELATED"/>
    <property type="match status" value="1"/>
</dbReference>
<name>A0A0R1H1B2_9LACO</name>
<dbReference type="EMBL" id="AZDA01000015">
    <property type="protein sequence ID" value="KRK40374.1"/>
    <property type="molecule type" value="Genomic_DNA"/>
</dbReference>
<feature type="domain" description="ABC transporter" evidence="4">
    <location>
        <begin position="3"/>
        <end position="233"/>
    </location>
</feature>
<evidence type="ECO:0000313" key="5">
    <source>
        <dbReference type="EMBL" id="KRK40374.1"/>
    </source>
</evidence>
<reference evidence="5 6" key="1">
    <citation type="journal article" date="2015" name="Genome Announc.">
        <title>Expanding the biotechnology potential of lactobacilli through comparative genomics of 213 strains and associated genera.</title>
        <authorList>
            <person name="Sun Z."/>
            <person name="Harris H.M."/>
            <person name="McCann A."/>
            <person name="Guo C."/>
            <person name="Argimon S."/>
            <person name="Zhang W."/>
            <person name="Yang X."/>
            <person name="Jeffery I.B."/>
            <person name="Cooney J.C."/>
            <person name="Kagawa T.F."/>
            <person name="Liu W."/>
            <person name="Song Y."/>
            <person name="Salvetti E."/>
            <person name="Wrobel A."/>
            <person name="Rasinkangas P."/>
            <person name="Parkhill J."/>
            <person name="Rea M.C."/>
            <person name="O'Sullivan O."/>
            <person name="Ritari J."/>
            <person name="Douillard F.P."/>
            <person name="Paul Ross R."/>
            <person name="Yang R."/>
            <person name="Briner A.E."/>
            <person name="Felis G.E."/>
            <person name="de Vos W.M."/>
            <person name="Barrangou R."/>
            <person name="Klaenhammer T.R."/>
            <person name="Caufield P.W."/>
            <person name="Cui Y."/>
            <person name="Zhang H."/>
            <person name="O'Toole P.W."/>
        </authorList>
    </citation>
    <scope>NUCLEOTIDE SEQUENCE [LARGE SCALE GENOMIC DNA]</scope>
    <source>
        <strain evidence="5 6">DSM 20003</strain>
    </source>
</reference>
<dbReference type="SMART" id="SM00382">
    <property type="entry name" value="AAA"/>
    <property type="match status" value="1"/>
</dbReference>
<protein>
    <submittedName>
        <fullName evidence="5">Drug ABC exporter, ATP-binding subunit</fullName>
    </submittedName>
</protein>
<dbReference type="GO" id="GO:0016887">
    <property type="term" value="F:ATP hydrolysis activity"/>
    <property type="evidence" value="ECO:0007669"/>
    <property type="project" value="InterPro"/>
</dbReference>
<dbReference type="Proteomes" id="UP000051461">
    <property type="component" value="Unassembled WGS sequence"/>
</dbReference>
<evidence type="ECO:0000313" key="6">
    <source>
        <dbReference type="Proteomes" id="UP000051461"/>
    </source>
</evidence>
<gene>
    <name evidence="5" type="ORF">FC07_GL000932</name>
</gene>
<dbReference type="PROSITE" id="PS50893">
    <property type="entry name" value="ABC_TRANSPORTER_2"/>
    <property type="match status" value="1"/>
</dbReference>
<evidence type="ECO:0000256" key="1">
    <source>
        <dbReference type="ARBA" id="ARBA00022448"/>
    </source>
</evidence>
<evidence type="ECO:0000256" key="3">
    <source>
        <dbReference type="ARBA" id="ARBA00022840"/>
    </source>
</evidence>
<dbReference type="PROSITE" id="PS00211">
    <property type="entry name" value="ABC_TRANSPORTER_1"/>
    <property type="match status" value="1"/>
</dbReference>
<dbReference type="InterPro" id="IPR003439">
    <property type="entry name" value="ABC_transporter-like_ATP-bd"/>
</dbReference>
<dbReference type="CDD" id="cd03230">
    <property type="entry name" value="ABC_DR_subfamily_A"/>
    <property type="match status" value="1"/>
</dbReference>
<dbReference type="OrthoDB" id="9804819at2"/>
<dbReference type="Pfam" id="PF00005">
    <property type="entry name" value="ABC_tran"/>
    <property type="match status" value="1"/>
</dbReference>
<dbReference type="SUPFAM" id="SSF52540">
    <property type="entry name" value="P-loop containing nucleoside triphosphate hydrolases"/>
    <property type="match status" value="1"/>
</dbReference>
<evidence type="ECO:0000259" key="4">
    <source>
        <dbReference type="PROSITE" id="PS50893"/>
    </source>
</evidence>
<accession>A0A0R1H1B2</accession>
<evidence type="ECO:0000256" key="2">
    <source>
        <dbReference type="ARBA" id="ARBA00022741"/>
    </source>
</evidence>
<organism evidence="5 6">
    <name type="scientific">Loigolactobacillus bifermentans DSM 20003</name>
    <dbReference type="NCBI Taxonomy" id="1423726"/>
    <lineage>
        <taxon>Bacteria</taxon>
        <taxon>Bacillati</taxon>
        <taxon>Bacillota</taxon>
        <taxon>Bacilli</taxon>
        <taxon>Lactobacillales</taxon>
        <taxon>Lactobacillaceae</taxon>
        <taxon>Loigolactobacillus</taxon>
    </lineage>
</organism>
<keyword evidence="2" id="KW-0547">Nucleotide-binding</keyword>
<dbReference type="Gene3D" id="3.40.50.300">
    <property type="entry name" value="P-loop containing nucleotide triphosphate hydrolases"/>
    <property type="match status" value="1"/>
</dbReference>
<keyword evidence="6" id="KW-1185">Reference proteome</keyword>